<dbReference type="Proteomes" id="UP001265746">
    <property type="component" value="Unassembled WGS sequence"/>
</dbReference>
<evidence type="ECO:0000256" key="1">
    <source>
        <dbReference type="ARBA" id="ARBA00006484"/>
    </source>
</evidence>
<dbReference type="CDD" id="cd05233">
    <property type="entry name" value="SDR_c"/>
    <property type="match status" value="1"/>
</dbReference>
<dbReference type="EMBL" id="JAUJFL010000006">
    <property type="protein sequence ID" value="KAK2601228.1"/>
    <property type="molecule type" value="Genomic_DNA"/>
</dbReference>
<dbReference type="InterPro" id="IPR036291">
    <property type="entry name" value="NAD(P)-bd_dom_sf"/>
</dbReference>
<dbReference type="PRINTS" id="PR00081">
    <property type="entry name" value="GDHRDH"/>
</dbReference>
<comment type="caution">
    <text evidence="3">The sequence shown here is derived from an EMBL/GenBank/DDBJ whole genome shotgun (WGS) entry which is preliminary data.</text>
</comment>
<sequence length="560" mass="59999">MAPQIVLISGANRGLGKGLLERYLARDDHIVIAAVRDPNHPTAKTLADLPTAQHSRLFVVKVDSSIESDAFKAVEELSGQGIDHLDIVIANAGIAQGFPKVSELKTADLQAHITPNVFGVVWLYQATLPLLRKSTEPKWVTMGSAAGQLENQGPFPNAAYAPSKAAVHWLTKRINEEEDSLTAFVIHPGFVQTEMGNKSARLLGLEKAFIGVDESCDGIMQVIDVATKDSHGGKFWDNEGKQQTWSLKVCLVTTSFNPSYHTTFIMPERLWETDFTKTYHTSSYPSISPTRPELSAAGKTIFISGGGRGLGIGIVEAFATAGAAHIIILGRSTAALETVAAKTEAAHPSTKVSTVSGDTSREEDVARAFAEAKKVSPEGVDVVVANAGYLPTVEPVPAGEGKGATEEWWKAWEVNVKGLYLLARQYLATAKPGASFVNISAAGGHINPALPGFSAYASSKLGAARVVETLQLENPGLKFYNVHPGVVGTNMLTKSGLESTGVPIDEPDLAGHFVTWLVSPEGEFLKGKYLWGNWDVDELKARKEELSAPRKLVTGLVGWA</sequence>
<dbReference type="GO" id="GO:0050664">
    <property type="term" value="F:oxidoreductase activity, acting on NAD(P)H, oxygen as acceptor"/>
    <property type="evidence" value="ECO:0007669"/>
    <property type="project" value="TreeGrafter"/>
</dbReference>
<keyword evidence="4" id="KW-1185">Reference proteome</keyword>
<protein>
    <submittedName>
        <fullName evidence="3">Uncharacterized protein</fullName>
    </submittedName>
</protein>
<dbReference type="PANTHER" id="PTHR43008:SF4">
    <property type="entry name" value="CHAIN DEHYDROGENASE, PUTATIVE (AFU_ORTHOLOGUE AFUA_4G08710)-RELATED"/>
    <property type="match status" value="1"/>
</dbReference>
<dbReference type="InterPro" id="IPR002347">
    <property type="entry name" value="SDR_fam"/>
</dbReference>
<comment type="similarity">
    <text evidence="1">Belongs to the short-chain dehydrogenases/reductases (SDR) family.</text>
</comment>
<dbReference type="CDD" id="cd05325">
    <property type="entry name" value="carb_red_sniffer_like_SDR_c"/>
    <property type="match status" value="1"/>
</dbReference>
<reference evidence="3" key="1">
    <citation type="submission" date="2023-06" db="EMBL/GenBank/DDBJ databases">
        <authorList>
            <person name="Noh H."/>
        </authorList>
    </citation>
    <scope>NUCLEOTIDE SEQUENCE</scope>
    <source>
        <strain evidence="3">DUCC20226</strain>
    </source>
</reference>
<evidence type="ECO:0000313" key="3">
    <source>
        <dbReference type="EMBL" id="KAK2601228.1"/>
    </source>
</evidence>
<name>A0AAD9W235_PHOAM</name>
<dbReference type="Gene3D" id="3.40.50.720">
    <property type="entry name" value="NAD(P)-binding Rossmann-like Domain"/>
    <property type="match status" value="2"/>
</dbReference>
<keyword evidence="2" id="KW-0560">Oxidoreductase</keyword>
<dbReference type="PANTHER" id="PTHR43008">
    <property type="entry name" value="BENZIL REDUCTASE"/>
    <property type="match status" value="1"/>
</dbReference>
<dbReference type="SUPFAM" id="SSF51735">
    <property type="entry name" value="NAD(P)-binding Rossmann-fold domains"/>
    <property type="match status" value="2"/>
</dbReference>
<dbReference type="GO" id="GO:0016616">
    <property type="term" value="F:oxidoreductase activity, acting on the CH-OH group of donors, NAD or NADP as acceptor"/>
    <property type="evidence" value="ECO:0007669"/>
    <property type="project" value="UniProtKB-ARBA"/>
</dbReference>
<proteinExistence type="inferred from homology"/>
<dbReference type="AlphaFoldDB" id="A0AAD9W235"/>
<organism evidence="3 4">
    <name type="scientific">Phomopsis amygdali</name>
    <name type="common">Fusicoccum amygdali</name>
    <dbReference type="NCBI Taxonomy" id="1214568"/>
    <lineage>
        <taxon>Eukaryota</taxon>
        <taxon>Fungi</taxon>
        <taxon>Dikarya</taxon>
        <taxon>Ascomycota</taxon>
        <taxon>Pezizomycotina</taxon>
        <taxon>Sordariomycetes</taxon>
        <taxon>Sordariomycetidae</taxon>
        <taxon>Diaporthales</taxon>
        <taxon>Diaporthaceae</taxon>
        <taxon>Diaporthe</taxon>
    </lineage>
</organism>
<dbReference type="Pfam" id="PF00106">
    <property type="entry name" value="adh_short"/>
    <property type="match status" value="2"/>
</dbReference>
<evidence type="ECO:0000313" key="4">
    <source>
        <dbReference type="Proteomes" id="UP001265746"/>
    </source>
</evidence>
<gene>
    <name evidence="3" type="ORF">N8I77_010692</name>
</gene>
<accession>A0AAD9W235</accession>
<evidence type="ECO:0000256" key="2">
    <source>
        <dbReference type="ARBA" id="ARBA00023002"/>
    </source>
</evidence>